<comment type="similarity">
    <text evidence="2">Belongs to the auxin efflux carrier (TC 2.A.69) family.</text>
</comment>
<feature type="transmembrane region" description="Helical" evidence="8">
    <location>
        <begin position="289"/>
        <end position="312"/>
    </location>
</feature>
<keyword evidence="4" id="KW-1003">Cell membrane</keyword>
<dbReference type="InterPro" id="IPR038770">
    <property type="entry name" value="Na+/solute_symporter_sf"/>
</dbReference>
<sequence>MSWETWSFAFNVTVPNLLMMLLGVLLRHWRLMDDRLIDGASRLVFNLALPCLLFFSIATNHPQILANLSLVLYGAIGTVATFLLLEIAAIWLVKEPRERGVFVQGGFRANTAIVGLAYAMTAYGDQGVALGSLYLTVTVILFNVLSVVTLTRSLQGGPDKKISHFALLRGIVTNPLIIGLLCGLAYAQTGLGIPHVITQTGSYISGLSLPLALLCTGASLDLRAMFRSSNVAALASSAKLFVVPMLMTFGGWLCGFQGAALGIIFLFSATPTASGSYVMTRAMGGNATLAANIIAITTVGSFFTTALGIYFLRSWGRDLIGSTPWTHIAHNAVSQ</sequence>
<reference evidence="9 10" key="1">
    <citation type="submission" date="2018-12" db="EMBL/GenBank/DDBJ databases">
        <authorList>
            <consortium name="Pathogen Informatics"/>
        </authorList>
    </citation>
    <scope>NUCLEOTIDE SEQUENCE [LARGE SCALE GENOMIC DNA]</scope>
    <source>
        <strain evidence="9 10">NCTC11214</strain>
    </source>
</reference>
<evidence type="ECO:0000256" key="6">
    <source>
        <dbReference type="ARBA" id="ARBA00022989"/>
    </source>
</evidence>
<feature type="transmembrane region" description="Helical" evidence="8">
    <location>
        <begin position="200"/>
        <end position="220"/>
    </location>
</feature>
<evidence type="ECO:0000256" key="7">
    <source>
        <dbReference type="ARBA" id="ARBA00023136"/>
    </source>
</evidence>
<dbReference type="GO" id="GO:0055085">
    <property type="term" value="P:transmembrane transport"/>
    <property type="evidence" value="ECO:0007669"/>
    <property type="project" value="InterPro"/>
</dbReference>
<evidence type="ECO:0000256" key="5">
    <source>
        <dbReference type="ARBA" id="ARBA00022692"/>
    </source>
</evidence>
<dbReference type="Gene3D" id="1.20.1530.20">
    <property type="match status" value="1"/>
</dbReference>
<evidence type="ECO:0000313" key="10">
    <source>
        <dbReference type="Proteomes" id="UP000281391"/>
    </source>
</evidence>
<protein>
    <submittedName>
        <fullName evidence="9">Putative transporter YfdV</fullName>
    </submittedName>
</protein>
<dbReference type="KEGG" id="sof:NCTC11214_03049"/>
<feature type="transmembrane region" description="Helical" evidence="8">
    <location>
        <begin position="39"/>
        <end position="58"/>
    </location>
</feature>
<evidence type="ECO:0000256" key="8">
    <source>
        <dbReference type="SAM" id="Phobius"/>
    </source>
</evidence>
<organism evidence="9 10">
    <name type="scientific">Serratia odorifera</name>
    <dbReference type="NCBI Taxonomy" id="618"/>
    <lineage>
        <taxon>Bacteria</taxon>
        <taxon>Pseudomonadati</taxon>
        <taxon>Pseudomonadota</taxon>
        <taxon>Gammaproteobacteria</taxon>
        <taxon>Enterobacterales</taxon>
        <taxon>Yersiniaceae</taxon>
        <taxon>Serratia</taxon>
    </lineage>
</organism>
<feature type="transmembrane region" description="Helical" evidence="8">
    <location>
        <begin position="70"/>
        <end position="93"/>
    </location>
</feature>
<comment type="subcellular location">
    <subcellularLocation>
        <location evidence="1">Cell membrane</location>
        <topology evidence="1">Multi-pass membrane protein</topology>
    </subcellularLocation>
</comment>
<feature type="transmembrane region" description="Helical" evidence="8">
    <location>
        <begin position="166"/>
        <end position="188"/>
    </location>
</feature>
<name>A0A3S5D7J8_SEROD</name>
<evidence type="ECO:0000313" key="9">
    <source>
        <dbReference type="EMBL" id="VDZ59357.1"/>
    </source>
</evidence>
<evidence type="ECO:0000256" key="1">
    <source>
        <dbReference type="ARBA" id="ARBA00004651"/>
    </source>
</evidence>
<proteinExistence type="inferred from homology"/>
<dbReference type="PANTHER" id="PTHR36838">
    <property type="entry name" value="AUXIN EFFLUX CARRIER FAMILY PROTEIN"/>
    <property type="match status" value="1"/>
</dbReference>
<gene>
    <name evidence="9" type="ORF">NCTC11214_03049</name>
</gene>
<dbReference type="EMBL" id="LR134117">
    <property type="protein sequence ID" value="VDZ59357.1"/>
    <property type="molecule type" value="Genomic_DNA"/>
</dbReference>
<keyword evidence="6 8" id="KW-1133">Transmembrane helix</keyword>
<dbReference type="GO" id="GO:0005886">
    <property type="term" value="C:plasma membrane"/>
    <property type="evidence" value="ECO:0007669"/>
    <property type="project" value="UniProtKB-SubCell"/>
</dbReference>
<dbReference type="AlphaFoldDB" id="A0A3S5D7J8"/>
<feature type="transmembrane region" description="Helical" evidence="8">
    <location>
        <begin position="129"/>
        <end position="154"/>
    </location>
</feature>
<dbReference type="Proteomes" id="UP000281391">
    <property type="component" value="Chromosome"/>
</dbReference>
<dbReference type="PANTHER" id="PTHR36838:SF4">
    <property type="entry name" value="AUXIN EFFLUX CARRIER FAMILY PROTEIN"/>
    <property type="match status" value="1"/>
</dbReference>
<evidence type="ECO:0000256" key="3">
    <source>
        <dbReference type="ARBA" id="ARBA00022448"/>
    </source>
</evidence>
<feature type="transmembrane region" description="Helical" evidence="8">
    <location>
        <begin position="6"/>
        <end position="27"/>
    </location>
</feature>
<keyword evidence="7 8" id="KW-0472">Membrane</keyword>
<dbReference type="InterPro" id="IPR004776">
    <property type="entry name" value="Mem_transp_PIN-like"/>
</dbReference>
<dbReference type="RefSeq" id="WP_128135936.1">
    <property type="nucleotide sequence ID" value="NZ_LR134117.1"/>
</dbReference>
<feature type="transmembrane region" description="Helical" evidence="8">
    <location>
        <begin position="241"/>
        <end position="269"/>
    </location>
</feature>
<dbReference type="Pfam" id="PF03547">
    <property type="entry name" value="Mem_trans"/>
    <property type="match status" value="1"/>
</dbReference>
<keyword evidence="5 8" id="KW-0812">Transmembrane</keyword>
<evidence type="ECO:0000256" key="4">
    <source>
        <dbReference type="ARBA" id="ARBA00022475"/>
    </source>
</evidence>
<keyword evidence="3" id="KW-0813">Transport</keyword>
<accession>A0A3S5D7J8</accession>
<evidence type="ECO:0000256" key="2">
    <source>
        <dbReference type="ARBA" id="ARBA00010145"/>
    </source>
</evidence>